<dbReference type="OrthoDB" id="435246at2759"/>
<gene>
    <name evidence="2" type="ORF">SNAT2548_LOCUS17699</name>
</gene>
<sequence>MLRESCELNSAEVAVVHCGERVLLIQEADDVPIARKVSRDVQHSFKDRGRASFREEFEQKWRRLRVDPGPPEGRIHTLRQSAGRVPISEWRPSGTPGALSPQRTPPVPRLSPPSSMAQKDGTPAASSSAGGTALAQPMEDLLDLSEELKEPPSSQRSRVPDLAEVLSAAAGSSPPTHREFTAGADREAAKSGIPEAPPSREKRGSTFWDTESEALLSHMPRFEQLLDQQPDEIQAELIFAPYEMEEEEEAHVTSDEVLLTLAESLPKLEELDPLAQAEDAKAKHDSHASEMPKAGSGTLGTSPRTDMDDASPETVMADLLSFGPVESPVDADTGPRSPMRSPPMPLPNLEASDTFLAVFDPTHIGTGFLQEDSLELNVAPKPVPGSPDIGQATDPRTPESAGSQQKPHPAG</sequence>
<dbReference type="Proteomes" id="UP000604046">
    <property type="component" value="Unassembled WGS sequence"/>
</dbReference>
<protein>
    <submittedName>
        <fullName evidence="2">Uncharacterized protein</fullName>
    </submittedName>
</protein>
<name>A0A812P5P1_9DINO</name>
<organism evidence="2 3">
    <name type="scientific">Symbiodinium natans</name>
    <dbReference type="NCBI Taxonomy" id="878477"/>
    <lineage>
        <taxon>Eukaryota</taxon>
        <taxon>Sar</taxon>
        <taxon>Alveolata</taxon>
        <taxon>Dinophyceae</taxon>
        <taxon>Suessiales</taxon>
        <taxon>Symbiodiniaceae</taxon>
        <taxon>Symbiodinium</taxon>
    </lineage>
</organism>
<feature type="region of interest" description="Disordered" evidence="1">
    <location>
        <begin position="375"/>
        <end position="411"/>
    </location>
</feature>
<reference evidence="2" key="1">
    <citation type="submission" date="2021-02" db="EMBL/GenBank/DDBJ databases">
        <authorList>
            <person name="Dougan E. K."/>
            <person name="Rhodes N."/>
            <person name="Thang M."/>
            <person name="Chan C."/>
        </authorList>
    </citation>
    <scope>NUCLEOTIDE SEQUENCE</scope>
</reference>
<evidence type="ECO:0000313" key="3">
    <source>
        <dbReference type="Proteomes" id="UP000604046"/>
    </source>
</evidence>
<proteinExistence type="predicted"/>
<feature type="compositionally biased region" description="Low complexity" evidence="1">
    <location>
        <begin position="121"/>
        <end position="135"/>
    </location>
</feature>
<feature type="region of interest" description="Disordered" evidence="1">
    <location>
        <begin position="270"/>
        <end position="349"/>
    </location>
</feature>
<dbReference type="EMBL" id="CAJNDS010002120">
    <property type="protein sequence ID" value="CAE7338159.1"/>
    <property type="molecule type" value="Genomic_DNA"/>
</dbReference>
<feature type="compositionally biased region" description="Polar residues" evidence="1">
    <location>
        <begin position="400"/>
        <end position="411"/>
    </location>
</feature>
<comment type="caution">
    <text evidence="2">The sequence shown here is derived from an EMBL/GenBank/DDBJ whole genome shotgun (WGS) entry which is preliminary data.</text>
</comment>
<feature type="compositionally biased region" description="Basic and acidic residues" evidence="1">
    <location>
        <begin position="278"/>
        <end position="290"/>
    </location>
</feature>
<accession>A0A812P5P1</accession>
<feature type="compositionally biased region" description="Basic and acidic residues" evidence="1">
    <location>
        <begin position="176"/>
        <end position="189"/>
    </location>
</feature>
<keyword evidence="3" id="KW-1185">Reference proteome</keyword>
<evidence type="ECO:0000313" key="2">
    <source>
        <dbReference type="EMBL" id="CAE7338159.1"/>
    </source>
</evidence>
<dbReference type="AlphaFoldDB" id="A0A812P5P1"/>
<evidence type="ECO:0000256" key="1">
    <source>
        <dbReference type="SAM" id="MobiDB-lite"/>
    </source>
</evidence>
<feature type="region of interest" description="Disordered" evidence="1">
    <location>
        <begin position="65"/>
        <end position="206"/>
    </location>
</feature>